<reference evidence="2 3" key="1">
    <citation type="submission" date="2009-02" db="EMBL/GenBank/DDBJ databases">
        <title>Sequencing of the draft genome and assembly of Dethiobacter alkaliphilus AHT 1.</title>
        <authorList>
            <consortium name="US DOE Joint Genome Institute (JGI-PGF)"/>
            <person name="Lucas S."/>
            <person name="Copeland A."/>
            <person name="Lapidus A."/>
            <person name="Glavina del Rio T."/>
            <person name="Dalin E."/>
            <person name="Tice H."/>
            <person name="Bruce D."/>
            <person name="Goodwin L."/>
            <person name="Pitluck S."/>
            <person name="Larimer F."/>
            <person name="Land M.L."/>
            <person name="Hauser L."/>
            <person name="Muyzer G."/>
        </authorList>
    </citation>
    <scope>NUCLEOTIDE SEQUENCE [LARGE SCALE GENOMIC DNA]</scope>
    <source>
        <strain evidence="2 3">AHT 1</strain>
    </source>
</reference>
<dbReference type="CDD" id="cd05403">
    <property type="entry name" value="NT_KNTase_like"/>
    <property type="match status" value="1"/>
</dbReference>
<keyword evidence="3" id="KW-1185">Reference proteome</keyword>
<evidence type="ECO:0000313" key="3">
    <source>
        <dbReference type="Proteomes" id="UP000006443"/>
    </source>
</evidence>
<protein>
    <recommendedName>
        <fullName evidence="1">Polymerase beta nucleotidyltransferase domain-containing protein</fullName>
    </recommendedName>
</protein>
<proteinExistence type="predicted"/>
<dbReference type="InterPro" id="IPR052930">
    <property type="entry name" value="TA_antitoxin_MntA"/>
</dbReference>
<name>C0GDJ5_DETAL</name>
<dbReference type="InterPro" id="IPR043519">
    <property type="entry name" value="NT_sf"/>
</dbReference>
<dbReference type="InterPro" id="IPR041633">
    <property type="entry name" value="Polbeta"/>
</dbReference>
<dbReference type="eggNOG" id="COG1669">
    <property type="taxonomic scope" value="Bacteria"/>
</dbReference>
<evidence type="ECO:0000313" key="2">
    <source>
        <dbReference type="EMBL" id="EEG78716.1"/>
    </source>
</evidence>
<feature type="domain" description="Polymerase beta nucleotidyltransferase" evidence="1">
    <location>
        <begin position="12"/>
        <end position="102"/>
    </location>
</feature>
<dbReference type="AlphaFoldDB" id="C0GDJ5"/>
<dbReference type="NCBIfam" id="NF047752">
    <property type="entry name" value="MntA_antitoxin"/>
    <property type="match status" value="1"/>
</dbReference>
<dbReference type="EMBL" id="ACJM01000002">
    <property type="protein sequence ID" value="EEG78716.1"/>
    <property type="molecule type" value="Genomic_DNA"/>
</dbReference>
<evidence type="ECO:0000259" key="1">
    <source>
        <dbReference type="Pfam" id="PF18765"/>
    </source>
</evidence>
<dbReference type="OrthoDB" id="360741at2"/>
<dbReference type="SUPFAM" id="SSF81301">
    <property type="entry name" value="Nucleotidyltransferase"/>
    <property type="match status" value="1"/>
</dbReference>
<dbReference type="Gene3D" id="3.30.460.10">
    <property type="entry name" value="Beta Polymerase, domain 2"/>
    <property type="match status" value="1"/>
</dbReference>
<organism evidence="2 3">
    <name type="scientific">Dethiobacter alkaliphilus AHT 1</name>
    <dbReference type="NCBI Taxonomy" id="555088"/>
    <lineage>
        <taxon>Bacteria</taxon>
        <taxon>Bacillati</taxon>
        <taxon>Bacillota</taxon>
        <taxon>Dethiobacteria</taxon>
        <taxon>Dethiobacterales</taxon>
        <taxon>Dethiobacteraceae</taxon>
        <taxon>Dethiobacter</taxon>
    </lineage>
</organism>
<dbReference type="PANTHER" id="PTHR43852:SF3">
    <property type="entry name" value="NUCLEOTIDYLTRANSFERASE"/>
    <property type="match status" value="1"/>
</dbReference>
<dbReference type="PANTHER" id="PTHR43852">
    <property type="entry name" value="NUCLEOTIDYLTRANSFERASE"/>
    <property type="match status" value="1"/>
</dbReference>
<dbReference type="RefSeq" id="WP_008514808.1">
    <property type="nucleotide sequence ID" value="NZ_ACJM01000002.1"/>
</dbReference>
<sequence length="134" mass="15764">MLDYRQIHVRALSPVLEEYPQIRLGYVFGSYLCRERFRDVDIAVLLDPEYARESLESDVLGCRIGQALQLGCDVDLKIMNKAPIEFRYTIVRNGSLFFARNERERINFEIQVLDEFLDYRETLSWFDTQGGASW</sequence>
<dbReference type="Proteomes" id="UP000006443">
    <property type="component" value="Unassembled WGS sequence"/>
</dbReference>
<accession>C0GDJ5</accession>
<dbReference type="Pfam" id="PF18765">
    <property type="entry name" value="Polbeta"/>
    <property type="match status" value="1"/>
</dbReference>
<dbReference type="STRING" id="555088.DealDRAFT_0646"/>
<comment type="caution">
    <text evidence="2">The sequence shown here is derived from an EMBL/GenBank/DDBJ whole genome shotgun (WGS) entry which is preliminary data.</text>
</comment>
<gene>
    <name evidence="2" type="ORF">DealDRAFT_0646</name>
</gene>